<name>A0ABV2WBY9_9ACTN</name>
<evidence type="ECO:0000313" key="7">
    <source>
        <dbReference type="EMBL" id="MEU0710847.1"/>
    </source>
</evidence>
<keyword evidence="5 6" id="KW-0472">Membrane</keyword>
<keyword evidence="2" id="KW-1003">Cell membrane</keyword>
<dbReference type="EMBL" id="JBEXZR010000029">
    <property type="protein sequence ID" value="MEU0710847.1"/>
    <property type="molecule type" value="Genomic_DNA"/>
</dbReference>
<feature type="transmembrane region" description="Helical" evidence="6">
    <location>
        <begin position="15"/>
        <end position="35"/>
    </location>
</feature>
<evidence type="ECO:0000313" key="8">
    <source>
        <dbReference type="Proteomes" id="UP001550378"/>
    </source>
</evidence>
<comment type="subcellular location">
    <subcellularLocation>
        <location evidence="1">Cell membrane</location>
        <topology evidence="1">Multi-pass membrane protein</topology>
    </subcellularLocation>
</comment>
<dbReference type="InterPro" id="IPR019108">
    <property type="entry name" value="Caa3_assmbl_CtaG-rel"/>
</dbReference>
<sequence length="274" mass="28523">MTPAHVHPGPADAPAALAGPAAALLLAAAYLMTAARLRRRGDAWPPYRDVSFTAGCAALAWAAGGRSPGGPFTAHMAQHLVVGMAAPLLLVLARPLTLLLRGTPPGPVRRALRALLGSRPAGWLAVPPVAALLDVGGLWLLYRTGLFAATGQSGVASAVVHTHVLLAGTLFTLAVCQTEPVRRRWGLALRGGTLLVAGAAHATLAKSLYASPPPGTSFDPADLHTGARLMYYGGDLVEVALAVVVARQWFTRPVRAGRRRAPTPAAGRRRSRTR</sequence>
<dbReference type="RefSeq" id="WP_359659034.1">
    <property type="nucleotide sequence ID" value="NZ_JBEXZP010000461.1"/>
</dbReference>
<protein>
    <submittedName>
        <fullName evidence="7">Cytochrome c oxidase assembly protein</fullName>
    </submittedName>
</protein>
<evidence type="ECO:0000256" key="5">
    <source>
        <dbReference type="ARBA" id="ARBA00023136"/>
    </source>
</evidence>
<evidence type="ECO:0000256" key="6">
    <source>
        <dbReference type="SAM" id="Phobius"/>
    </source>
</evidence>
<organism evidence="7 8">
    <name type="scientific">Streptomyces lavendulocolor</name>
    <dbReference type="NCBI Taxonomy" id="67316"/>
    <lineage>
        <taxon>Bacteria</taxon>
        <taxon>Bacillati</taxon>
        <taxon>Actinomycetota</taxon>
        <taxon>Actinomycetes</taxon>
        <taxon>Kitasatosporales</taxon>
        <taxon>Streptomycetaceae</taxon>
        <taxon>Streptomyces</taxon>
    </lineage>
</organism>
<feature type="transmembrane region" description="Helical" evidence="6">
    <location>
        <begin position="187"/>
        <end position="209"/>
    </location>
</feature>
<evidence type="ECO:0000256" key="4">
    <source>
        <dbReference type="ARBA" id="ARBA00022989"/>
    </source>
</evidence>
<reference evidence="7 8" key="1">
    <citation type="submission" date="2024-06" db="EMBL/GenBank/DDBJ databases">
        <title>The Natural Products Discovery Center: Release of the First 8490 Sequenced Strains for Exploring Actinobacteria Biosynthetic Diversity.</title>
        <authorList>
            <person name="Kalkreuter E."/>
            <person name="Kautsar S.A."/>
            <person name="Yang D."/>
            <person name="Bader C.D."/>
            <person name="Teijaro C.N."/>
            <person name="Fluegel L."/>
            <person name="Davis C.M."/>
            <person name="Simpson J.R."/>
            <person name="Lauterbach L."/>
            <person name="Steele A.D."/>
            <person name="Gui C."/>
            <person name="Meng S."/>
            <person name="Li G."/>
            <person name="Viehrig K."/>
            <person name="Ye F."/>
            <person name="Su P."/>
            <person name="Kiefer A.F."/>
            <person name="Nichols A."/>
            <person name="Cepeda A.J."/>
            <person name="Yan W."/>
            <person name="Fan B."/>
            <person name="Jiang Y."/>
            <person name="Adhikari A."/>
            <person name="Zheng C.-J."/>
            <person name="Schuster L."/>
            <person name="Cowan T.M."/>
            <person name="Smanski M.J."/>
            <person name="Chevrette M.G."/>
            <person name="De Carvalho L.P.S."/>
            <person name="Shen B."/>
        </authorList>
    </citation>
    <scope>NUCLEOTIDE SEQUENCE [LARGE SCALE GENOMIC DNA]</scope>
    <source>
        <strain evidence="7 8">NPDC006337</strain>
    </source>
</reference>
<evidence type="ECO:0000256" key="3">
    <source>
        <dbReference type="ARBA" id="ARBA00022692"/>
    </source>
</evidence>
<comment type="caution">
    <text evidence="7">The sequence shown here is derived from an EMBL/GenBank/DDBJ whole genome shotgun (WGS) entry which is preliminary data.</text>
</comment>
<feature type="transmembrane region" description="Helical" evidence="6">
    <location>
        <begin position="154"/>
        <end position="175"/>
    </location>
</feature>
<dbReference type="Proteomes" id="UP001550378">
    <property type="component" value="Unassembled WGS sequence"/>
</dbReference>
<feature type="transmembrane region" description="Helical" evidence="6">
    <location>
        <begin position="229"/>
        <end position="250"/>
    </location>
</feature>
<accession>A0ABV2WBY9</accession>
<proteinExistence type="predicted"/>
<evidence type="ECO:0000256" key="1">
    <source>
        <dbReference type="ARBA" id="ARBA00004651"/>
    </source>
</evidence>
<keyword evidence="4 6" id="KW-1133">Transmembrane helix</keyword>
<keyword evidence="3 6" id="KW-0812">Transmembrane</keyword>
<feature type="transmembrane region" description="Helical" evidence="6">
    <location>
        <begin position="76"/>
        <end position="100"/>
    </location>
</feature>
<evidence type="ECO:0000256" key="2">
    <source>
        <dbReference type="ARBA" id="ARBA00022475"/>
    </source>
</evidence>
<gene>
    <name evidence="7" type="ORF">ABZ508_26130</name>
</gene>
<feature type="transmembrane region" description="Helical" evidence="6">
    <location>
        <begin position="47"/>
        <end position="64"/>
    </location>
</feature>
<feature type="transmembrane region" description="Helical" evidence="6">
    <location>
        <begin position="121"/>
        <end position="142"/>
    </location>
</feature>
<dbReference type="Pfam" id="PF09678">
    <property type="entry name" value="Caa3_CtaG"/>
    <property type="match status" value="1"/>
</dbReference>
<keyword evidence="8" id="KW-1185">Reference proteome</keyword>